<dbReference type="Gene3D" id="3.30.70.270">
    <property type="match status" value="1"/>
</dbReference>
<protein>
    <recommendedName>
        <fullName evidence="3">Reverse transcriptase domain-containing protein</fullName>
    </recommendedName>
</protein>
<dbReference type="EMBL" id="JAEPRC010000697">
    <property type="protein sequence ID" value="KAG2192777.1"/>
    <property type="molecule type" value="Genomic_DNA"/>
</dbReference>
<keyword evidence="2" id="KW-1185">Reference proteome</keyword>
<evidence type="ECO:0000313" key="2">
    <source>
        <dbReference type="Proteomes" id="UP000650833"/>
    </source>
</evidence>
<organism evidence="1 2">
    <name type="scientific">Mucor plumbeus</name>
    <dbReference type="NCBI Taxonomy" id="97098"/>
    <lineage>
        <taxon>Eukaryota</taxon>
        <taxon>Fungi</taxon>
        <taxon>Fungi incertae sedis</taxon>
        <taxon>Mucoromycota</taxon>
        <taxon>Mucoromycotina</taxon>
        <taxon>Mucoromycetes</taxon>
        <taxon>Mucorales</taxon>
        <taxon>Mucorineae</taxon>
        <taxon>Mucoraceae</taxon>
        <taxon>Mucor</taxon>
    </lineage>
</organism>
<dbReference type="Proteomes" id="UP000650833">
    <property type="component" value="Unassembled WGS sequence"/>
</dbReference>
<accession>A0A8H7QI15</accession>
<sequence length="193" mass="22512">MDLSYKVSITLGNIATDWSDRIGYEIPKIKPNPYKSNDDPYGLEEERKNMMDELKPCIDANTGISPKAYCNIPVEKWRENRVIKRAKPNTLHNSPIFAVRKKNSDGKHPEKERRVVIDSRLIDITLDPEKLERFPLPWIRYLHRKMPKHSLYTVIDLLQCFHAFKIFRSSRSYLTFTDMEGLTCGPSLTARTD</sequence>
<dbReference type="AlphaFoldDB" id="A0A8H7QI15"/>
<reference evidence="1" key="1">
    <citation type="submission" date="2020-12" db="EMBL/GenBank/DDBJ databases">
        <title>Metabolic potential, ecology and presence of endohyphal bacteria is reflected in genomic diversity of Mucoromycotina.</title>
        <authorList>
            <person name="Muszewska A."/>
            <person name="Okrasinska A."/>
            <person name="Steczkiewicz K."/>
            <person name="Drgas O."/>
            <person name="Orlowska M."/>
            <person name="Perlinska-Lenart U."/>
            <person name="Aleksandrzak-Piekarczyk T."/>
            <person name="Szatraj K."/>
            <person name="Zielenkiewicz U."/>
            <person name="Pilsyk S."/>
            <person name="Malc E."/>
            <person name="Mieczkowski P."/>
            <person name="Kruszewska J.S."/>
            <person name="Biernat P."/>
            <person name="Pawlowska J."/>
        </authorList>
    </citation>
    <scope>NUCLEOTIDE SEQUENCE</scope>
    <source>
        <strain evidence="1">CBS 226.32</strain>
    </source>
</reference>
<dbReference type="Gene3D" id="3.10.10.10">
    <property type="entry name" value="HIV Type 1 Reverse Transcriptase, subunit A, domain 1"/>
    <property type="match status" value="1"/>
</dbReference>
<dbReference type="SUPFAM" id="SSF56672">
    <property type="entry name" value="DNA/RNA polymerases"/>
    <property type="match status" value="1"/>
</dbReference>
<dbReference type="OrthoDB" id="2284753at2759"/>
<dbReference type="InterPro" id="IPR043502">
    <property type="entry name" value="DNA/RNA_pol_sf"/>
</dbReference>
<dbReference type="InterPro" id="IPR043128">
    <property type="entry name" value="Rev_trsase/Diguanyl_cyclase"/>
</dbReference>
<gene>
    <name evidence="1" type="ORF">INT46_011688</name>
</gene>
<evidence type="ECO:0000313" key="1">
    <source>
        <dbReference type="EMBL" id="KAG2192777.1"/>
    </source>
</evidence>
<comment type="caution">
    <text evidence="1">The sequence shown here is derived from an EMBL/GenBank/DDBJ whole genome shotgun (WGS) entry which is preliminary data.</text>
</comment>
<evidence type="ECO:0008006" key="3">
    <source>
        <dbReference type="Google" id="ProtNLM"/>
    </source>
</evidence>
<name>A0A8H7QI15_9FUNG</name>
<proteinExistence type="predicted"/>